<dbReference type="InterPro" id="IPR005503">
    <property type="entry name" value="FliL"/>
</dbReference>
<keyword evidence="4 10" id="KW-1003">Cell membrane</keyword>
<reference evidence="11 12" key="1">
    <citation type="submission" date="2018-02" db="EMBL/GenBank/DDBJ databases">
        <title>Genome sequence of Desulfovibrio carbinolicus DSM 3852.</title>
        <authorList>
            <person name="Wilbanks E."/>
            <person name="Skennerton C.T."/>
            <person name="Orphan V.J."/>
        </authorList>
    </citation>
    <scope>NUCLEOTIDE SEQUENCE [LARGE SCALE GENOMIC DNA]</scope>
    <source>
        <strain evidence="11 12">DSM 3852</strain>
    </source>
</reference>
<organism evidence="11 12">
    <name type="scientific">Solidesulfovibrio carbinolicus</name>
    <dbReference type="NCBI Taxonomy" id="296842"/>
    <lineage>
        <taxon>Bacteria</taxon>
        <taxon>Pseudomonadati</taxon>
        <taxon>Thermodesulfobacteriota</taxon>
        <taxon>Desulfovibrionia</taxon>
        <taxon>Desulfovibrionales</taxon>
        <taxon>Desulfovibrionaceae</taxon>
        <taxon>Solidesulfovibrio</taxon>
    </lineage>
</organism>
<keyword evidence="11" id="KW-0282">Flagellum</keyword>
<dbReference type="GO" id="GO:0009425">
    <property type="term" value="C:bacterial-type flagellum basal body"/>
    <property type="evidence" value="ECO:0007669"/>
    <property type="project" value="InterPro"/>
</dbReference>
<keyword evidence="5 10" id="KW-0145">Chemotaxis</keyword>
<keyword evidence="11" id="KW-0966">Cell projection</keyword>
<dbReference type="EMBL" id="CP026538">
    <property type="protein sequence ID" value="QAZ66621.1"/>
    <property type="molecule type" value="Genomic_DNA"/>
</dbReference>
<dbReference type="OrthoDB" id="5458619at2"/>
<name>A0A4P6HHM1_9BACT</name>
<comment type="similarity">
    <text evidence="3 10">Belongs to the FliL family.</text>
</comment>
<protein>
    <recommendedName>
        <fullName evidence="10">Flagellar protein FliL</fullName>
    </recommendedName>
</protein>
<gene>
    <name evidence="11" type="ORF">C3Y92_04935</name>
</gene>
<keyword evidence="6" id="KW-0812">Transmembrane</keyword>
<dbReference type="Pfam" id="PF03748">
    <property type="entry name" value="FliL"/>
    <property type="match status" value="1"/>
</dbReference>
<dbReference type="Proteomes" id="UP000293296">
    <property type="component" value="Chromosome"/>
</dbReference>
<keyword evidence="12" id="KW-1185">Reference proteome</keyword>
<evidence type="ECO:0000256" key="6">
    <source>
        <dbReference type="ARBA" id="ARBA00022692"/>
    </source>
</evidence>
<evidence type="ECO:0000256" key="9">
    <source>
        <dbReference type="ARBA" id="ARBA00023136"/>
    </source>
</evidence>
<evidence type="ECO:0000256" key="3">
    <source>
        <dbReference type="ARBA" id="ARBA00008281"/>
    </source>
</evidence>
<evidence type="ECO:0000256" key="7">
    <source>
        <dbReference type="ARBA" id="ARBA00022779"/>
    </source>
</evidence>
<comment type="subcellular location">
    <subcellularLocation>
        <location evidence="2">Cell membrane</location>
        <topology evidence="2">Single-pass membrane protein</topology>
    </subcellularLocation>
</comment>
<dbReference type="KEGG" id="dcb:C3Y92_04935"/>
<evidence type="ECO:0000256" key="8">
    <source>
        <dbReference type="ARBA" id="ARBA00022989"/>
    </source>
</evidence>
<sequence>MRRKVLPLLAIVWLTGWGLVGQVLGQGEPVVRGGTVTYPNFDVNIDDGGGLGRLRLGFEVLFTDELGAKAAAALQVRESILLFLRGKSAADLLAPKGRDVLRAQLLAHINAAIGSPKAVKLFYLDYVVIKGTP</sequence>
<evidence type="ECO:0000256" key="1">
    <source>
        <dbReference type="ARBA" id="ARBA00002254"/>
    </source>
</evidence>
<dbReference type="GO" id="GO:0005886">
    <property type="term" value="C:plasma membrane"/>
    <property type="evidence" value="ECO:0007669"/>
    <property type="project" value="UniProtKB-SubCell"/>
</dbReference>
<dbReference type="GO" id="GO:0006935">
    <property type="term" value="P:chemotaxis"/>
    <property type="evidence" value="ECO:0007669"/>
    <property type="project" value="UniProtKB-KW"/>
</dbReference>
<keyword evidence="9 10" id="KW-0472">Membrane</keyword>
<accession>A0A4P6HHM1</accession>
<evidence type="ECO:0000256" key="4">
    <source>
        <dbReference type="ARBA" id="ARBA00022475"/>
    </source>
</evidence>
<proteinExistence type="inferred from homology"/>
<comment type="function">
    <text evidence="1 10">Controls the rotational direction of flagella during chemotaxis.</text>
</comment>
<keyword evidence="11" id="KW-0969">Cilium</keyword>
<keyword evidence="8" id="KW-1133">Transmembrane helix</keyword>
<evidence type="ECO:0000256" key="2">
    <source>
        <dbReference type="ARBA" id="ARBA00004162"/>
    </source>
</evidence>
<keyword evidence="7 10" id="KW-0283">Flagellar rotation</keyword>
<dbReference type="RefSeq" id="WP_129350082.1">
    <property type="nucleotide sequence ID" value="NZ_CP026538.1"/>
</dbReference>
<evidence type="ECO:0000256" key="5">
    <source>
        <dbReference type="ARBA" id="ARBA00022500"/>
    </source>
</evidence>
<dbReference type="AlphaFoldDB" id="A0A4P6HHM1"/>
<evidence type="ECO:0000313" key="11">
    <source>
        <dbReference type="EMBL" id="QAZ66621.1"/>
    </source>
</evidence>
<evidence type="ECO:0000256" key="10">
    <source>
        <dbReference type="RuleBase" id="RU364125"/>
    </source>
</evidence>
<dbReference type="GO" id="GO:0071973">
    <property type="term" value="P:bacterial-type flagellum-dependent cell motility"/>
    <property type="evidence" value="ECO:0007669"/>
    <property type="project" value="InterPro"/>
</dbReference>
<evidence type="ECO:0000313" key="12">
    <source>
        <dbReference type="Proteomes" id="UP000293296"/>
    </source>
</evidence>